<dbReference type="EMBL" id="CP012109">
    <property type="protein sequence ID" value="AKQ63149.1"/>
    <property type="molecule type" value="Genomic_DNA"/>
</dbReference>
<keyword evidence="2" id="KW-1185">Reference proteome</keyword>
<reference evidence="1 2" key="1">
    <citation type="journal article" date="2016" name="PLoS ONE">
        <title>Complete Genome Sequence and Comparative Genomics of a Novel Myxobacterium Myxococcus hansupus.</title>
        <authorList>
            <person name="Sharma G."/>
            <person name="Narwani T."/>
            <person name="Subramanian S."/>
        </authorList>
    </citation>
    <scope>NUCLEOTIDE SEQUENCE [LARGE SCALE GENOMIC DNA]</scope>
    <source>
        <strain evidence="2">mixupus</strain>
    </source>
</reference>
<accession>A0A0H4WK96</accession>
<dbReference type="PATRIC" id="fig|1297742.4.peg.66"/>
<gene>
    <name evidence="1" type="ORF">A176_000061</name>
</gene>
<proteinExistence type="predicted"/>
<organism evidence="1 2">
    <name type="scientific">Pseudomyxococcus hansupus</name>
    <dbReference type="NCBI Taxonomy" id="1297742"/>
    <lineage>
        <taxon>Bacteria</taxon>
        <taxon>Pseudomonadati</taxon>
        <taxon>Myxococcota</taxon>
        <taxon>Myxococcia</taxon>
        <taxon>Myxococcales</taxon>
        <taxon>Cystobacterineae</taxon>
        <taxon>Myxococcaceae</taxon>
        <taxon>Pseudomyxococcus</taxon>
    </lineage>
</organism>
<dbReference type="AlphaFoldDB" id="A0A0H4WK96"/>
<sequence>MGFVQRSFPRHSMLFEREGAAARLYRPPASPHFNLRVGMQRPEDLKRFQMVLEDNMDMVKPSV</sequence>
<evidence type="ECO:0000313" key="1">
    <source>
        <dbReference type="EMBL" id="AKQ63149.1"/>
    </source>
</evidence>
<evidence type="ECO:0000313" key="2">
    <source>
        <dbReference type="Proteomes" id="UP000009026"/>
    </source>
</evidence>
<dbReference type="Proteomes" id="UP000009026">
    <property type="component" value="Chromosome"/>
</dbReference>
<protein>
    <submittedName>
        <fullName evidence="1">Uncharacterized protein</fullName>
    </submittedName>
</protein>
<dbReference type="KEGG" id="mym:A176_000061"/>
<name>A0A0H4WK96_9BACT</name>